<protein>
    <recommendedName>
        <fullName evidence="4">Exonuclease domain-containing protein</fullName>
    </recommendedName>
</protein>
<dbReference type="SUPFAM" id="SSF53098">
    <property type="entry name" value="Ribonuclease H-like"/>
    <property type="match status" value="1"/>
</dbReference>
<dbReference type="GO" id="GO:0005829">
    <property type="term" value="C:cytosol"/>
    <property type="evidence" value="ECO:0007669"/>
    <property type="project" value="TreeGrafter"/>
</dbReference>
<organism evidence="5 6">
    <name type="scientific">Paenibacillus montaniterrae</name>
    <dbReference type="NCBI Taxonomy" id="429341"/>
    <lineage>
        <taxon>Bacteria</taxon>
        <taxon>Bacillati</taxon>
        <taxon>Bacillota</taxon>
        <taxon>Bacilli</taxon>
        <taxon>Bacillales</taxon>
        <taxon>Paenibacillaceae</taxon>
        <taxon>Paenibacillus</taxon>
    </lineage>
</organism>
<evidence type="ECO:0000259" key="4">
    <source>
        <dbReference type="SMART" id="SM00479"/>
    </source>
</evidence>
<evidence type="ECO:0000256" key="2">
    <source>
        <dbReference type="ARBA" id="ARBA00022801"/>
    </source>
</evidence>
<dbReference type="FunFam" id="3.30.420.10:FF:000045">
    <property type="entry name" value="3'-5' exonuclease DinG"/>
    <property type="match status" value="1"/>
</dbReference>
<dbReference type="Pfam" id="PF00929">
    <property type="entry name" value="RNase_T"/>
    <property type="match status" value="1"/>
</dbReference>
<keyword evidence="3" id="KW-0269">Exonuclease</keyword>
<keyword evidence="1" id="KW-0540">Nuclease</keyword>
<dbReference type="GO" id="GO:0003676">
    <property type="term" value="F:nucleic acid binding"/>
    <property type="evidence" value="ECO:0007669"/>
    <property type="project" value="InterPro"/>
</dbReference>
<dbReference type="CDD" id="cd06130">
    <property type="entry name" value="DNA_pol_III_epsilon_like"/>
    <property type="match status" value="1"/>
</dbReference>
<dbReference type="EMBL" id="BOSE01000002">
    <property type="protein sequence ID" value="GIP16048.1"/>
    <property type="molecule type" value="Genomic_DNA"/>
</dbReference>
<name>A0A919YLF6_9BACL</name>
<dbReference type="SMART" id="SM00479">
    <property type="entry name" value="EXOIII"/>
    <property type="match status" value="1"/>
</dbReference>
<evidence type="ECO:0000256" key="1">
    <source>
        <dbReference type="ARBA" id="ARBA00022722"/>
    </source>
</evidence>
<dbReference type="PANTHER" id="PTHR30231">
    <property type="entry name" value="DNA POLYMERASE III SUBUNIT EPSILON"/>
    <property type="match status" value="1"/>
</dbReference>
<dbReference type="PANTHER" id="PTHR30231:SF42">
    <property type="entry name" value="EXONUCLEASE"/>
    <property type="match status" value="1"/>
</dbReference>
<evidence type="ECO:0000313" key="6">
    <source>
        <dbReference type="Proteomes" id="UP000683139"/>
    </source>
</evidence>
<keyword evidence="6" id="KW-1185">Reference proteome</keyword>
<accession>A0A919YLF6</accession>
<keyword evidence="2" id="KW-0378">Hydrolase</keyword>
<dbReference type="Proteomes" id="UP000683139">
    <property type="component" value="Unassembled WGS sequence"/>
</dbReference>
<feature type="domain" description="Exonuclease" evidence="4">
    <location>
        <begin position="2"/>
        <end position="165"/>
    </location>
</feature>
<dbReference type="RefSeq" id="WP_213514293.1">
    <property type="nucleotide sequence ID" value="NZ_BOSE01000002.1"/>
</dbReference>
<evidence type="ECO:0000313" key="5">
    <source>
        <dbReference type="EMBL" id="GIP16048.1"/>
    </source>
</evidence>
<gene>
    <name evidence="5" type="ORF">J40TS1_16900</name>
</gene>
<dbReference type="Gene3D" id="3.30.420.10">
    <property type="entry name" value="Ribonuclease H-like superfamily/Ribonuclease H"/>
    <property type="match status" value="1"/>
</dbReference>
<dbReference type="InterPro" id="IPR036397">
    <property type="entry name" value="RNaseH_sf"/>
</dbReference>
<comment type="caution">
    <text evidence="5">The sequence shown here is derived from an EMBL/GenBank/DDBJ whole genome shotgun (WGS) entry which is preliminary data.</text>
</comment>
<sequence length="205" mass="23169">MNFTAIDFETANFNRSSACSLGLVQVRDGIVTGEYEWLIDPQQPFNRMNIAIHGITPSMVDKQPIFEELWTTIEPLVSGETIIAHNAVFDISVLRGCLDAAQKSYPEIQYLCTYRIGKKLLQELSSHKLNIISSYFGIRLDHHNALEDARACAQIMLNLMEQQKESDPLFFAKSLGFQAGSLYSGGYTPFRKHTIKKVKNKADYV</sequence>
<evidence type="ECO:0000256" key="3">
    <source>
        <dbReference type="ARBA" id="ARBA00022839"/>
    </source>
</evidence>
<dbReference type="GO" id="GO:0008408">
    <property type="term" value="F:3'-5' exonuclease activity"/>
    <property type="evidence" value="ECO:0007669"/>
    <property type="project" value="TreeGrafter"/>
</dbReference>
<dbReference type="InterPro" id="IPR013520">
    <property type="entry name" value="Ribonucl_H"/>
</dbReference>
<dbReference type="AlphaFoldDB" id="A0A919YLF6"/>
<proteinExistence type="predicted"/>
<reference evidence="5" key="1">
    <citation type="submission" date="2021-03" db="EMBL/GenBank/DDBJ databases">
        <title>Antimicrobial resistance genes in bacteria isolated from Japanese honey, and their potential for conferring macrolide and lincosamide resistance in the American foulbrood pathogen Paenibacillus larvae.</title>
        <authorList>
            <person name="Okamoto M."/>
            <person name="Kumagai M."/>
            <person name="Kanamori H."/>
            <person name="Takamatsu D."/>
        </authorList>
    </citation>
    <scope>NUCLEOTIDE SEQUENCE</scope>
    <source>
        <strain evidence="5">J40TS1</strain>
    </source>
</reference>
<dbReference type="InterPro" id="IPR012337">
    <property type="entry name" value="RNaseH-like_sf"/>
</dbReference>